<accession>A0A9D4F271</accession>
<evidence type="ECO:0000313" key="2">
    <source>
        <dbReference type="Proteomes" id="UP000828390"/>
    </source>
</evidence>
<keyword evidence="2" id="KW-1185">Reference proteome</keyword>
<comment type="caution">
    <text evidence="1">The sequence shown here is derived from an EMBL/GenBank/DDBJ whole genome shotgun (WGS) entry which is preliminary data.</text>
</comment>
<dbReference type="Proteomes" id="UP000828390">
    <property type="component" value="Unassembled WGS sequence"/>
</dbReference>
<evidence type="ECO:0000313" key="1">
    <source>
        <dbReference type="EMBL" id="KAH3788295.1"/>
    </source>
</evidence>
<dbReference type="AlphaFoldDB" id="A0A9D4F271"/>
<proteinExistence type="predicted"/>
<protein>
    <submittedName>
        <fullName evidence="1">Uncharacterized protein</fullName>
    </submittedName>
</protein>
<sequence length="134" mass="15186">MSSLYETHPEIHGKFVNGFYAIRRSKQCCARLSSDLASEQTLMRSLKNTGCRSRGTWYNEVMQPCLNLSAHVTSVYNRAIHDFTELAYTTGPQHKDSTEVRIKRDASDLEKMQTKITTFSPYTTNPPGKTLSFG</sequence>
<gene>
    <name evidence="1" type="ORF">DPMN_166431</name>
</gene>
<dbReference type="EMBL" id="JAIWYP010000008">
    <property type="protein sequence ID" value="KAH3788295.1"/>
    <property type="molecule type" value="Genomic_DNA"/>
</dbReference>
<reference evidence="1" key="2">
    <citation type="submission" date="2020-11" db="EMBL/GenBank/DDBJ databases">
        <authorList>
            <person name="McCartney M.A."/>
            <person name="Auch B."/>
            <person name="Kono T."/>
            <person name="Mallez S."/>
            <person name="Becker A."/>
            <person name="Gohl D.M."/>
            <person name="Silverstein K.A.T."/>
            <person name="Koren S."/>
            <person name="Bechman K.B."/>
            <person name="Herman A."/>
            <person name="Abrahante J.E."/>
            <person name="Garbe J."/>
        </authorList>
    </citation>
    <scope>NUCLEOTIDE SEQUENCE</scope>
    <source>
        <strain evidence="1">Duluth1</strain>
        <tissue evidence="1">Whole animal</tissue>
    </source>
</reference>
<reference evidence="1" key="1">
    <citation type="journal article" date="2019" name="bioRxiv">
        <title>The Genome of the Zebra Mussel, Dreissena polymorpha: A Resource for Invasive Species Research.</title>
        <authorList>
            <person name="McCartney M.A."/>
            <person name="Auch B."/>
            <person name="Kono T."/>
            <person name="Mallez S."/>
            <person name="Zhang Y."/>
            <person name="Obille A."/>
            <person name="Becker A."/>
            <person name="Abrahante J.E."/>
            <person name="Garbe J."/>
            <person name="Badalamenti J.P."/>
            <person name="Herman A."/>
            <person name="Mangelson H."/>
            <person name="Liachko I."/>
            <person name="Sullivan S."/>
            <person name="Sone E.D."/>
            <person name="Koren S."/>
            <person name="Silverstein K.A.T."/>
            <person name="Beckman K.B."/>
            <person name="Gohl D.M."/>
        </authorList>
    </citation>
    <scope>NUCLEOTIDE SEQUENCE</scope>
    <source>
        <strain evidence="1">Duluth1</strain>
        <tissue evidence="1">Whole animal</tissue>
    </source>
</reference>
<organism evidence="1 2">
    <name type="scientific">Dreissena polymorpha</name>
    <name type="common">Zebra mussel</name>
    <name type="synonym">Mytilus polymorpha</name>
    <dbReference type="NCBI Taxonomy" id="45954"/>
    <lineage>
        <taxon>Eukaryota</taxon>
        <taxon>Metazoa</taxon>
        <taxon>Spiralia</taxon>
        <taxon>Lophotrochozoa</taxon>
        <taxon>Mollusca</taxon>
        <taxon>Bivalvia</taxon>
        <taxon>Autobranchia</taxon>
        <taxon>Heteroconchia</taxon>
        <taxon>Euheterodonta</taxon>
        <taxon>Imparidentia</taxon>
        <taxon>Neoheterodontei</taxon>
        <taxon>Myida</taxon>
        <taxon>Dreissenoidea</taxon>
        <taxon>Dreissenidae</taxon>
        <taxon>Dreissena</taxon>
    </lineage>
</organism>
<name>A0A9D4F271_DREPO</name>